<feature type="compositionally biased region" description="Basic residues" evidence="1">
    <location>
        <begin position="83"/>
        <end position="92"/>
    </location>
</feature>
<protein>
    <submittedName>
        <fullName evidence="2">Uncharacterized protein</fullName>
    </submittedName>
</protein>
<evidence type="ECO:0000313" key="2">
    <source>
        <dbReference type="EMBL" id="QHU11807.1"/>
    </source>
</evidence>
<reference evidence="2" key="1">
    <citation type="journal article" date="2020" name="Nature">
        <title>Giant virus diversity and host interactions through global metagenomics.</title>
        <authorList>
            <person name="Schulz F."/>
            <person name="Roux S."/>
            <person name="Paez-Espino D."/>
            <person name="Jungbluth S."/>
            <person name="Walsh D.A."/>
            <person name="Denef V.J."/>
            <person name="McMahon K.D."/>
            <person name="Konstantinidis K.T."/>
            <person name="Eloe-Fadrosh E.A."/>
            <person name="Kyrpides N.C."/>
            <person name="Woyke T."/>
        </authorList>
    </citation>
    <scope>NUCLEOTIDE SEQUENCE</scope>
    <source>
        <strain evidence="2">GVMAG-S-1101169-75</strain>
    </source>
</reference>
<name>A0A6C0K514_9ZZZZ</name>
<feature type="region of interest" description="Disordered" evidence="1">
    <location>
        <begin position="44"/>
        <end position="106"/>
    </location>
</feature>
<proteinExistence type="predicted"/>
<sequence length="106" mass="12476">MTTVAGDDFLDRYDQKKVPSDKDVGYTTRSTRIKMSSVIRLGKYKAPEIRDPHRKKKPQIKRPSWMLRSKDKDKKKSGEKVAKKDKRCRFKRPTAMMEVGEEEEED</sequence>
<organism evidence="2">
    <name type="scientific">viral metagenome</name>
    <dbReference type="NCBI Taxonomy" id="1070528"/>
    <lineage>
        <taxon>unclassified sequences</taxon>
        <taxon>metagenomes</taxon>
        <taxon>organismal metagenomes</taxon>
    </lineage>
</organism>
<accession>A0A6C0K514</accession>
<dbReference type="EMBL" id="MN740790">
    <property type="protein sequence ID" value="QHU11807.1"/>
    <property type="molecule type" value="Genomic_DNA"/>
</dbReference>
<dbReference type="AlphaFoldDB" id="A0A6C0K514"/>
<feature type="compositionally biased region" description="Basic and acidic residues" evidence="1">
    <location>
        <begin position="68"/>
        <end position="82"/>
    </location>
</feature>
<evidence type="ECO:0000256" key="1">
    <source>
        <dbReference type="SAM" id="MobiDB-lite"/>
    </source>
</evidence>